<feature type="compositionally biased region" description="Acidic residues" evidence="1">
    <location>
        <begin position="259"/>
        <end position="274"/>
    </location>
</feature>
<feature type="compositionally biased region" description="Low complexity" evidence="1">
    <location>
        <begin position="578"/>
        <end position="591"/>
    </location>
</feature>
<feature type="compositionally biased region" description="Pro residues" evidence="1">
    <location>
        <begin position="351"/>
        <end position="389"/>
    </location>
</feature>
<dbReference type="AlphaFoldDB" id="A0A369J8E9"/>
<feature type="region of interest" description="Disordered" evidence="1">
    <location>
        <begin position="542"/>
        <end position="627"/>
    </location>
</feature>
<gene>
    <name evidence="3" type="ORF">Hypma_002533</name>
</gene>
<organism evidence="3 4">
    <name type="scientific">Hypsizygus marmoreus</name>
    <name type="common">White beech mushroom</name>
    <name type="synonym">Agaricus marmoreus</name>
    <dbReference type="NCBI Taxonomy" id="39966"/>
    <lineage>
        <taxon>Eukaryota</taxon>
        <taxon>Fungi</taxon>
        <taxon>Dikarya</taxon>
        <taxon>Basidiomycota</taxon>
        <taxon>Agaricomycotina</taxon>
        <taxon>Agaricomycetes</taxon>
        <taxon>Agaricomycetidae</taxon>
        <taxon>Agaricales</taxon>
        <taxon>Tricholomatineae</taxon>
        <taxon>Lyophyllaceae</taxon>
        <taxon>Hypsizygus</taxon>
    </lineage>
</organism>
<reference evidence="3" key="1">
    <citation type="submission" date="2018-04" db="EMBL/GenBank/DDBJ databases">
        <title>Whole genome sequencing of Hypsizygus marmoreus.</title>
        <authorList>
            <person name="Choi I.-G."/>
            <person name="Min B."/>
            <person name="Kim J.-G."/>
            <person name="Kim S."/>
            <person name="Oh Y.-L."/>
            <person name="Kong W.-S."/>
            <person name="Park H."/>
            <person name="Jeong J."/>
            <person name="Song E.-S."/>
        </authorList>
    </citation>
    <scope>NUCLEOTIDE SEQUENCE [LARGE SCALE GENOMIC DNA]</scope>
    <source>
        <strain evidence="3">51987-8</strain>
    </source>
</reference>
<evidence type="ECO:0000256" key="1">
    <source>
        <dbReference type="SAM" id="MobiDB-lite"/>
    </source>
</evidence>
<feature type="compositionally biased region" description="Basic residues" evidence="1">
    <location>
        <begin position="208"/>
        <end position="220"/>
    </location>
</feature>
<feature type="compositionally biased region" description="Low complexity" evidence="1">
    <location>
        <begin position="239"/>
        <end position="251"/>
    </location>
</feature>
<dbReference type="OrthoDB" id="3231855at2759"/>
<dbReference type="EMBL" id="LUEZ02000122">
    <property type="protein sequence ID" value="RDB16705.1"/>
    <property type="molecule type" value="Genomic_DNA"/>
</dbReference>
<evidence type="ECO:0000313" key="4">
    <source>
        <dbReference type="Proteomes" id="UP000076154"/>
    </source>
</evidence>
<proteinExistence type="predicted"/>
<feature type="region of interest" description="Disordered" evidence="1">
    <location>
        <begin position="680"/>
        <end position="700"/>
    </location>
</feature>
<feature type="compositionally biased region" description="Low complexity" evidence="1">
    <location>
        <begin position="197"/>
        <end position="207"/>
    </location>
</feature>
<keyword evidence="2" id="KW-0732">Signal</keyword>
<feature type="compositionally biased region" description="Basic and acidic residues" evidence="1">
    <location>
        <begin position="275"/>
        <end position="289"/>
    </location>
</feature>
<keyword evidence="4" id="KW-1185">Reference proteome</keyword>
<comment type="caution">
    <text evidence="3">The sequence shown here is derived from an EMBL/GenBank/DDBJ whole genome shotgun (WGS) entry which is preliminary data.</text>
</comment>
<dbReference type="InParanoid" id="A0A369J8E9"/>
<feature type="region of interest" description="Disordered" evidence="1">
    <location>
        <begin position="138"/>
        <end position="309"/>
    </location>
</feature>
<feature type="chain" id="PRO_5017050831" evidence="2">
    <location>
        <begin position="16"/>
        <end position="700"/>
    </location>
</feature>
<feature type="signal peptide" evidence="2">
    <location>
        <begin position="1"/>
        <end position="15"/>
    </location>
</feature>
<feature type="compositionally biased region" description="Low complexity" evidence="1">
    <location>
        <begin position="144"/>
        <end position="164"/>
    </location>
</feature>
<dbReference type="STRING" id="39966.A0A369J8E9"/>
<feature type="region of interest" description="Disordered" evidence="1">
    <location>
        <begin position="324"/>
        <end position="455"/>
    </location>
</feature>
<name>A0A369J8E9_HYPMA</name>
<sequence length="700" mass="76171">MSIASSIFAIASGLAFRVVIDAVSHQDNRLTGTLIGLWEGVVMQHFMKKMPKSFDPYVAYGVRLFVDFLFTESLSRLVLELVWTAMGVIFADIAPAIWVDVGLRRFWRRFRRDLYIITHSIPEVALFSRPRTVRFSPSRTASATSTVPPSVITVTTQDPTTSLAPPTPASRKRAVRDAFPGDASETETDIGSILGFRSPLSTSTSPRTAHHRLTSFPRRRATVETETEGSPEVNDLDEGNLSLSNSSSSGDTPIVDPAEIPDMEEEEVEEEVDTEREVLIDKDKGREDPQWESTPKQNPMVLPPTPSDSAFAAHYARDESYEVLPPVAEVPNIPDNDYEWENISRTEAISTPPPPPLAVDEVPPTPPAEDVPHQPPTDSPLPPQVPPPKLRSISSERVLKLDTGSAPTSKKNAVDNMFNFGPLSTDAAPLPPEVESSSSQPLRRAPSPPPVQSTYNEANDLFDLMADHRLPPPSYGQDQAQLLAIIHQSPAFGLSGFSPGFDFGENVPTNNAAASAYNDPFDFGITDNIDSANANVNDEIVADTQAPADNEPQTFDPQDSGPQEPNPQPSEQVEPTSTDDAGLAGAGTAAEAEVEATADIEPAPPSPISTVSDEPLPSKSTDRLHRSVEINNEIKACREAIRELSRQRAIADGDEGAQIAAERAIKGKTKELRKLEKQKEKWFAAGLHQPPARQNTSHPN</sequence>
<accession>A0A369J8E9</accession>
<feature type="compositionally biased region" description="Acidic residues" evidence="1">
    <location>
        <begin position="225"/>
        <end position="238"/>
    </location>
</feature>
<evidence type="ECO:0000313" key="3">
    <source>
        <dbReference type="EMBL" id="RDB16705.1"/>
    </source>
</evidence>
<feature type="compositionally biased region" description="Polar residues" evidence="1">
    <location>
        <begin position="551"/>
        <end position="576"/>
    </location>
</feature>
<dbReference type="Proteomes" id="UP000076154">
    <property type="component" value="Unassembled WGS sequence"/>
</dbReference>
<protein>
    <submittedName>
        <fullName evidence="3">Uncharacterized protein</fullName>
    </submittedName>
</protein>
<evidence type="ECO:0000256" key="2">
    <source>
        <dbReference type="SAM" id="SignalP"/>
    </source>
</evidence>